<feature type="compositionally biased region" description="Low complexity" evidence="1">
    <location>
        <begin position="188"/>
        <end position="200"/>
    </location>
</feature>
<dbReference type="EMBL" id="JAPFFF010000008">
    <property type="protein sequence ID" value="KAK8884405.1"/>
    <property type="molecule type" value="Genomic_DNA"/>
</dbReference>
<accession>A0ABR2K2T4</accession>
<evidence type="ECO:0000256" key="1">
    <source>
        <dbReference type="SAM" id="MobiDB-lite"/>
    </source>
</evidence>
<evidence type="ECO:0000259" key="2">
    <source>
        <dbReference type="Pfam" id="PF10416"/>
    </source>
</evidence>
<feature type="domain" description="Initiator binding" evidence="2">
    <location>
        <begin position="42"/>
        <end position="165"/>
    </location>
</feature>
<reference evidence="3 4" key="1">
    <citation type="submission" date="2024-04" db="EMBL/GenBank/DDBJ databases">
        <title>Tritrichomonas musculus Genome.</title>
        <authorList>
            <person name="Alves-Ferreira E."/>
            <person name="Grigg M."/>
            <person name="Lorenzi H."/>
            <person name="Galac M."/>
        </authorList>
    </citation>
    <scope>NUCLEOTIDE SEQUENCE [LARGE SCALE GENOMIC DNA]</scope>
    <source>
        <strain evidence="3 4">EAF2021</strain>
    </source>
</reference>
<feature type="region of interest" description="Disordered" evidence="1">
    <location>
        <begin position="184"/>
        <end position="244"/>
    </location>
</feature>
<feature type="compositionally biased region" description="Pro residues" evidence="1">
    <location>
        <begin position="201"/>
        <end position="210"/>
    </location>
</feature>
<gene>
    <name evidence="3" type="ORF">M9Y10_043515</name>
</gene>
<protein>
    <recommendedName>
        <fullName evidence="2">Initiator binding domain-containing protein</fullName>
    </recommendedName>
</protein>
<keyword evidence="4" id="KW-1185">Reference proteome</keyword>
<proteinExistence type="predicted"/>
<dbReference type="Pfam" id="PF10416">
    <property type="entry name" value="IBD"/>
    <property type="match status" value="1"/>
</dbReference>
<comment type="caution">
    <text evidence="3">The sequence shown here is derived from an EMBL/GenBank/DDBJ whole genome shotgun (WGS) entry which is preliminary data.</text>
</comment>
<evidence type="ECO:0000313" key="4">
    <source>
        <dbReference type="Proteomes" id="UP001470230"/>
    </source>
</evidence>
<name>A0ABR2K2T4_9EUKA</name>
<feature type="region of interest" description="Disordered" evidence="1">
    <location>
        <begin position="278"/>
        <end position="334"/>
    </location>
</feature>
<evidence type="ECO:0000313" key="3">
    <source>
        <dbReference type="EMBL" id="KAK8884405.1"/>
    </source>
</evidence>
<feature type="compositionally biased region" description="Polar residues" evidence="1">
    <location>
        <begin position="281"/>
        <end position="303"/>
    </location>
</feature>
<organism evidence="3 4">
    <name type="scientific">Tritrichomonas musculus</name>
    <dbReference type="NCBI Taxonomy" id="1915356"/>
    <lineage>
        <taxon>Eukaryota</taxon>
        <taxon>Metamonada</taxon>
        <taxon>Parabasalia</taxon>
        <taxon>Tritrichomonadida</taxon>
        <taxon>Tritrichomonadidae</taxon>
        <taxon>Tritrichomonas</taxon>
    </lineage>
</organism>
<dbReference type="Proteomes" id="UP001470230">
    <property type="component" value="Unassembled WGS sequence"/>
</dbReference>
<dbReference type="InterPro" id="IPR018845">
    <property type="entry name" value="Initiator-bd"/>
</dbReference>
<sequence>MYIEQFPSAMQSNQVDVMPPQRVNPSTGYPDPLLYKLPISNQIEYFHLVNMFAYADDRNKRNLGMTTFIKHLSMIHAFVCRGDSYDALRGMLCGIEFGLNSFLINTGKMKKLMYRSKSCMNGCFQKLGYNVCRPPHDILTLFSQILPGIPSHLLTARQWCVRRASENSQLSFIPNIKVEIATPLNADPTPETNSSSTPSSPVSPPPPPVSQPTLLSHKSHYCHSAPSSLPSNFGPPPSSYSQQSPLFLQQGYTSQMQFPSLQQSPMVVSQQQQYYQPSMQINPNRNPNTSRHMKSYSTRSSVGSLPIKAPPLFSTEEVDPQPPSLLQSNEQKEEQPQFMFDITTLLNHQTEEKDIPRMILSPLSQLSC</sequence>